<sequence length="142" mass="16148">MDNKPAGFWIRFLASLIDGILIQMLAAVIALLIGDESFWNYWTSRIGSNTFISVADYMYSIVFIIFFTGSRFMGSPGKLACRIKVVNLDGSQVTILKSIARFFSYIISAVPLFVGFMMAGWNEEKKALHDMICQTRVVYRYE</sequence>
<evidence type="ECO:0000256" key="1">
    <source>
        <dbReference type="ARBA" id="ARBA00004651"/>
    </source>
</evidence>
<keyword evidence="3 6" id="KW-0812">Transmembrane</keyword>
<organism evidence="8 9">
    <name type="scientific">Oceanobacillus kapialis</name>
    <dbReference type="NCBI Taxonomy" id="481353"/>
    <lineage>
        <taxon>Bacteria</taxon>
        <taxon>Bacillati</taxon>
        <taxon>Bacillota</taxon>
        <taxon>Bacilli</taxon>
        <taxon>Bacillales</taxon>
        <taxon>Bacillaceae</taxon>
        <taxon>Oceanobacillus</taxon>
    </lineage>
</organism>
<gene>
    <name evidence="8" type="ORF">ACFSUN_15450</name>
</gene>
<evidence type="ECO:0000313" key="8">
    <source>
        <dbReference type="EMBL" id="MFD2630182.1"/>
    </source>
</evidence>
<dbReference type="EMBL" id="JBHUMX010000041">
    <property type="protein sequence ID" value="MFD2630182.1"/>
    <property type="molecule type" value="Genomic_DNA"/>
</dbReference>
<dbReference type="RefSeq" id="WP_379563150.1">
    <property type="nucleotide sequence ID" value="NZ_JBHUMX010000041.1"/>
</dbReference>
<dbReference type="Pfam" id="PF06271">
    <property type="entry name" value="RDD"/>
    <property type="match status" value="1"/>
</dbReference>
<dbReference type="Proteomes" id="UP001597451">
    <property type="component" value="Unassembled WGS sequence"/>
</dbReference>
<protein>
    <submittedName>
        <fullName evidence="8">RDD family protein</fullName>
    </submittedName>
</protein>
<dbReference type="PANTHER" id="PTHR36115">
    <property type="entry name" value="PROLINE-RICH ANTIGEN HOMOLOG-RELATED"/>
    <property type="match status" value="1"/>
</dbReference>
<keyword evidence="5 6" id="KW-0472">Membrane</keyword>
<evidence type="ECO:0000256" key="5">
    <source>
        <dbReference type="ARBA" id="ARBA00023136"/>
    </source>
</evidence>
<evidence type="ECO:0000259" key="7">
    <source>
        <dbReference type="Pfam" id="PF06271"/>
    </source>
</evidence>
<evidence type="ECO:0000256" key="6">
    <source>
        <dbReference type="SAM" id="Phobius"/>
    </source>
</evidence>
<comment type="subcellular location">
    <subcellularLocation>
        <location evidence="1">Cell membrane</location>
        <topology evidence="1">Multi-pass membrane protein</topology>
    </subcellularLocation>
</comment>
<keyword evidence="2" id="KW-1003">Cell membrane</keyword>
<dbReference type="InterPro" id="IPR010432">
    <property type="entry name" value="RDD"/>
</dbReference>
<feature type="transmembrane region" description="Helical" evidence="6">
    <location>
        <begin position="54"/>
        <end position="74"/>
    </location>
</feature>
<name>A0ABW5Q4H6_9BACI</name>
<evidence type="ECO:0000313" key="9">
    <source>
        <dbReference type="Proteomes" id="UP001597451"/>
    </source>
</evidence>
<feature type="transmembrane region" description="Helical" evidence="6">
    <location>
        <begin position="12"/>
        <end position="34"/>
    </location>
</feature>
<feature type="transmembrane region" description="Helical" evidence="6">
    <location>
        <begin position="102"/>
        <end position="121"/>
    </location>
</feature>
<reference evidence="9" key="1">
    <citation type="journal article" date="2019" name="Int. J. Syst. Evol. Microbiol.">
        <title>The Global Catalogue of Microorganisms (GCM) 10K type strain sequencing project: providing services to taxonomists for standard genome sequencing and annotation.</title>
        <authorList>
            <consortium name="The Broad Institute Genomics Platform"/>
            <consortium name="The Broad Institute Genome Sequencing Center for Infectious Disease"/>
            <person name="Wu L."/>
            <person name="Ma J."/>
        </authorList>
    </citation>
    <scope>NUCLEOTIDE SEQUENCE [LARGE SCALE GENOMIC DNA]</scope>
    <source>
        <strain evidence="9">TISTR 1858</strain>
    </source>
</reference>
<dbReference type="PANTHER" id="PTHR36115:SF9">
    <property type="entry name" value="LMO1584 PROTEIN"/>
    <property type="match status" value="1"/>
</dbReference>
<evidence type="ECO:0000256" key="3">
    <source>
        <dbReference type="ARBA" id="ARBA00022692"/>
    </source>
</evidence>
<keyword evidence="4 6" id="KW-1133">Transmembrane helix</keyword>
<feature type="domain" description="RDD" evidence="7">
    <location>
        <begin position="5"/>
        <end position="133"/>
    </location>
</feature>
<proteinExistence type="predicted"/>
<dbReference type="InterPro" id="IPR051791">
    <property type="entry name" value="Pra-immunoreactive"/>
</dbReference>
<accession>A0ABW5Q4H6</accession>
<evidence type="ECO:0000256" key="2">
    <source>
        <dbReference type="ARBA" id="ARBA00022475"/>
    </source>
</evidence>
<evidence type="ECO:0000256" key="4">
    <source>
        <dbReference type="ARBA" id="ARBA00022989"/>
    </source>
</evidence>
<keyword evidence="9" id="KW-1185">Reference proteome</keyword>
<comment type="caution">
    <text evidence="8">The sequence shown here is derived from an EMBL/GenBank/DDBJ whole genome shotgun (WGS) entry which is preliminary data.</text>
</comment>